<dbReference type="PROSITE" id="PS50181">
    <property type="entry name" value="FBOX"/>
    <property type="match status" value="1"/>
</dbReference>
<dbReference type="InterPro" id="IPR036770">
    <property type="entry name" value="Ankyrin_rpt-contain_sf"/>
</dbReference>
<keyword evidence="6" id="KW-1185">Reference proteome</keyword>
<dbReference type="PANTHER" id="PTHR24166">
    <property type="entry name" value="ROLLING PEBBLES, ISOFORM B"/>
    <property type="match status" value="1"/>
</dbReference>
<dbReference type="STRING" id="454130.A0A0U5GI79"/>
<name>A0A0U5GI79_ASPCI</name>
<dbReference type="InterPro" id="IPR002110">
    <property type="entry name" value="Ankyrin_rpt"/>
</dbReference>
<feature type="domain" description="F-box" evidence="4">
    <location>
        <begin position="1"/>
        <end position="46"/>
    </location>
</feature>
<keyword evidence="1" id="KW-0677">Repeat</keyword>
<dbReference type="PROSITE" id="PS50088">
    <property type="entry name" value="ANK_REPEAT"/>
    <property type="match status" value="3"/>
</dbReference>
<organism evidence="5 6">
    <name type="scientific">Aspergillus calidoustus</name>
    <dbReference type="NCBI Taxonomy" id="454130"/>
    <lineage>
        <taxon>Eukaryota</taxon>
        <taxon>Fungi</taxon>
        <taxon>Dikarya</taxon>
        <taxon>Ascomycota</taxon>
        <taxon>Pezizomycotina</taxon>
        <taxon>Eurotiomycetes</taxon>
        <taxon>Eurotiomycetidae</taxon>
        <taxon>Eurotiales</taxon>
        <taxon>Aspergillaceae</taxon>
        <taxon>Aspergillus</taxon>
        <taxon>Aspergillus subgen. Nidulantes</taxon>
    </lineage>
</organism>
<reference evidence="6" key="1">
    <citation type="journal article" date="2016" name="Genome Announc.">
        <title>Draft genome sequences of fungus Aspergillus calidoustus.</title>
        <authorList>
            <person name="Horn F."/>
            <person name="Linde J."/>
            <person name="Mattern D.J."/>
            <person name="Walther G."/>
            <person name="Guthke R."/>
            <person name="Scherlach K."/>
            <person name="Martin K."/>
            <person name="Brakhage A.A."/>
            <person name="Petzke L."/>
            <person name="Valiante V."/>
        </authorList>
    </citation>
    <scope>NUCLEOTIDE SEQUENCE [LARGE SCALE GENOMIC DNA]</scope>
    <source>
        <strain evidence="6">SF006504</strain>
    </source>
</reference>
<dbReference type="Gene3D" id="1.25.40.20">
    <property type="entry name" value="Ankyrin repeat-containing domain"/>
    <property type="match status" value="1"/>
</dbReference>
<dbReference type="PROSITE" id="PS50297">
    <property type="entry name" value="ANK_REP_REGION"/>
    <property type="match status" value="1"/>
</dbReference>
<feature type="repeat" description="ANK" evidence="3">
    <location>
        <begin position="392"/>
        <end position="424"/>
    </location>
</feature>
<dbReference type="Proteomes" id="UP000054771">
    <property type="component" value="Unassembled WGS sequence"/>
</dbReference>
<keyword evidence="2 3" id="KW-0040">ANK repeat</keyword>
<sequence>MSLSSLPTELLELVGEDMRSIQTLNALSRVNRRFRNVFEPLLYRQYSRCAPPGPAVCWAARYGMMATLKRCLQYGAEIPTCTPLMQYGRAKDHRYLYGSSVAWSVENPPHPHPLCLAVQGGHLAMAELLLDRGCDANMLNPGAFSLVSLAVINNHVQLVDMLLRRGASQSFRLEAISCPIQIAAFLENERMVELLWAYGSECLRSHLELDYALESAMAMKHKETTHLLINYGAEVDTKFHSHGSITPLQLATEIGDVDLVQLLLSKGARPDYAFHDRECALVRAALKNDAKIASLVVDGSSRRAKTMALAFSVEHPDGCIARRLLAHGAPPEFIDEDYGDIFPTPDENFYLIPPLVRAVNARHGHSARLLVEHGASVNTDYEGLVQSQSSRQSGSLLKLAMDLGDEEIISFLLEHGAQEEVQTRYDRWREMAEEDNSRLGKQKERRQLRRNMGLKIYQSSREA</sequence>
<evidence type="ECO:0000256" key="1">
    <source>
        <dbReference type="ARBA" id="ARBA00022737"/>
    </source>
</evidence>
<dbReference type="SUPFAM" id="SSF48403">
    <property type="entry name" value="Ankyrin repeat"/>
    <property type="match status" value="1"/>
</dbReference>
<protein>
    <recommendedName>
        <fullName evidence="4">F-box domain-containing protein</fullName>
    </recommendedName>
</protein>
<dbReference type="InterPro" id="IPR050889">
    <property type="entry name" value="Dendritic_Spine_Reg/Scaffold"/>
</dbReference>
<dbReference type="InterPro" id="IPR001810">
    <property type="entry name" value="F-box_dom"/>
</dbReference>
<gene>
    <name evidence="5" type="ORF">ASPCAL14064</name>
</gene>
<feature type="repeat" description="ANK" evidence="3">
    <location>
        <begin position="113"/>
        <end position="141"/>
    </location>
</feature>
<dbReference type="Pfam" id="PF00023">
    <property type="entry name" value="Ank"/>
    <property type="match status" value="1"/>
</dbReference>
<dbReference type="SMART" id="SM00248">
    <property type="entry name" value="ANK"/>
    <property type="match status" value="6"/>
</dbReference>
<evidence type="ECO:0000256" key="2">
    <source>
        <dbReference type="ARBA" id="ARBA00023043"/>
    </source>
</evidence>
<dbReference type="AlphaFoldDB" id="A0A0U5GI79"/>
<dbReference type="EMBL" id="CDMC01000021">
    <property type="protein sequence ID" value="CEL10957.1"/>
    <property type="molecule type" value="Genomic_DNA"/>
</dbReference>
<proteinExistence type="predicted"/>
<evidence type="ECO:0000313" key="5">
    <source>
        <dbReference type="EMBL" id="CEL10957.1"/>
    </source>
</evidence>
<dbReference type="OMA" id="HPICIAT"/>
<feature type="repeat" description="ANK" evidence="3">
    <location>
        <begin position="243"/>
        <end position="275"/>
    </location>
</feature>
<evidence type="ECO:0000256" key="3">
    <source>
        <dbReference type="PROSITE-ProRule" id="PRU00023"/>
    </source>
</evidence>
<dbReference type="Pfam" id="PF13637">
    <property type="entry name" value="Ank_4"/>
    <property type="match status" value="1"/>
</dbReference>
<accession>A0A0U5GI79</accession>
<dbReference type="OrthoDB" id="366390at2759"/>
<evidence type="ECO:0000259" key="4">
    <source>
        <dbReference type="PROSITE" id="PS50181"/>
    </source>
</evidence>
<evidence type="ECO:0000313" key="6">
    <source>
        <dbReference type="Proteomes" id="UP000054771"/>
    </source>
</evidence>
<dbReference type="PANTHER" id="PTHR24166:SF48">
    <property type="entry name" value="PROTEIN VAPYRIN"/>
    <property type="match status" value="1"/>
</dbReference>